<dbReference type="Proteomes" id="UP000800094">
    <property type="component" value="Unassembled WGS sequence"/>
</dbReference>
<keyword evidence="2" id="KW-1185">Reference proteome</keyword>
<evidence type="ECO:0000313" key="2">
    <source>
        <dbReference type="Proteomes" id="UP000800094"/>
    </source>
</evidence>
<sequence>MYSAFCILTAEHASPLFTACAPLRSAVASELLLAEPLGTNCTTIKQVEAKECAWESFTPIQSNRQHEFTHEQTSYRHRLSQNALQLHSLFYSSSPPVRAVPFSRRCAHTCPCQTP</sequence>
<protein>
    <submittedName>
        <fullName evidence="1">Uncharacterized protein</fullName>
    </submittedName>
</protein>
<dbReference type="GeneID" id="54575596"/>
<accession>A0A6A6IDN5</accession>
<gene>
    <name evidence="1" type="ORF">BU26DRAFT_337365</name>
</gene>
<reference evidence="1" key="1">
    <citation type="journal article" date="2020" name="Stud. Mycol.">
        <title>101 Dothideomycetes genomes: a test case for predicting lifestyles and emergence of pathogens.</title>
        <authorList>
            <person name="Haridas S."/>
            <person name="Albert R."/>
            <person name="Binder M."/>
            <person name="Bloem J."/>
            <person name="Labutti K."/>
            <person name="Salamov A."/>
            <person name="Andreopoulos B."/>
            <person name="Baker S."/>
            <person name="Barry K."/>
            <person name="Bills G."/>
            <person name="Bluhm B."/>
            <person name="Cannon C."/>
            <person name="Castanera R."/>
            <person name="Culley D."/>
            <person name="Daum C."/>
            <person name="Ezra D."/>
            <person name="Gonzalez J."/>
            <person name="Henrissat B."/>
            <person name="Kuo A."/>
            <person name="Liang C."/>
            <person name="Lipzen A."/>
            <person name="Lutzoni F."/>
            <person name="Magnuson J."/>
            <person name="Mondo S."/>
            <person name="Nolan M."/>
            <person name="Ohm R."/>
            <person name="Pangilinan J."/>
            <person name="Park H.-J."/>
            <person name="Ramirez L."/>
            <person name="Alfaro M."/>
            <person name="Sun H."/>
            <person name="Tritt A."/>
            <person name="Yoshinaga Y."/>
            <person name="Zwiers L.-H."/>
            <person name="Turgeon B."/>
            <person name="Goodwin S."/>
            <person name="Spatafora J."/>
            <person name="Crous P."/>
            <person name="Grigoriev I."/>
        </authorList>
    </citation>
    <scope>NUCLEOTIDE SEQUENCE</scope>
    <source>
        <strain evidence="1">CBS 122368</strain>
    </source>
</reference>
<proteinExistence type="predicted"/>
<organism evidence="1 2">
    <name type="scientific">Trematosphaeria pertusa</name>
    <dbReference type="NCBI Taxonomy" id="390896"/>
    <lineage>
        <taxon>Eukaryota</taxon>
        <taxon>Fungi</taxon>
        <taxon>Dikarya</taxon>
        <taxon>Ascomycota</taxon>
        <taxon>Pezizomycotina</taxon>
        <taxon>Dothideomycetes</taxon>
        <taxon>Pleosporomycetidae</taxon>
        <taxon>Pleosporales</taxon>
        <taxon>Massarineae</taxon>
        <taxon>Trematosphaeriaceae</taxon>
        <taxon>Trematosphaeria</taxon>
    </lineage>
</organism>
<evidence type="ECO:0000313" key="1">
    <source>
        <dbReference type="EMBL" id="KAF2248546.1"/>
    </source>
</evidence>
<dbReference type="EMBL" id="ML987196">
    <property type="protein sequence ID" value="KAF2248546.1"/>
    <property type="molecule type" value="Genomic_DNA"/>
</dbReference>
<name>A0A6A6IDN5_9PLEO</name>
<dbReference type="AlphaFoldDB" id="A0A6A6IDN5"/>
<dbReference type="RefSeq" id="XP_033683550.1">
    <property type="nucleotide sequence ID" value="XM_033822266.1"/>
</dbReference>